<evidence type="ECO:0000313" key="2">
    <source>
        <dbReference type="EMBL" id="KAE9395069.1"/>
    </source>
</evidence>
<feature type="region of interest" description="Disordered" evidence="1">
    <location>
        <begin position="142"/>
        <end position="341"/>
    </location>
</feature>
<feature type="compositionally biased region" description="Low complexity" evidence="1">
    <location>
        <begin position="263"/>
        <end position="273"/>
    </location>
</feature>
<feature type="compositionally biased region" description="Polar residues" evidence="1">
    <location>
        <begin position="189"/>
        <end position="198"/>
    </location>
</feature>
<gene>
    <name evidence="2" type="ORF">BT96DRAFT_997964</name>
</gene>
<feature type="compositionally biased region" description="Low complexity" evidence="1">
    <location>
        <begin position="199"/>
        <end position="224"/>
    </location>
</feature>
<dbReference type="AlphaFoldDB" id="A0A6A4H9W0"/>
<organism evidence="2 3">
    <name type="scientific">Gymnopus androsaceus JB14</name>
    <dbReference type="NCBI Taxonomy" id="1447944"/>
    <lineage>
        <taxon>Eukaryota</taxon>
        <taxon>Fungi</taxon>
        <taxon>Dikarya</taxon>
        <taxon>Basidiomycota</taxon>
        <taxon>Agaricomycotina</taxon>
        <taxon>Agaricomycetes</taxon>
        <taxon>Agaricomycetidae</taxon>
        <taxon>Agaricales</taxon>
        <taxon>Marasmiineae</taxon>
        <taxon>Omphalotaceae</taxon>
        <taxon>Gymnopus</taxon>
    </lineage>
</organism>
<feature type="compositionally biased region" description="Low complexity" evidence="1">
    <location>
        <begin position="313"/>
        <end position="322"/>
    </location>
</feature>
<name>A0A6A4H9W0_9AGAR</name>
<evidence type="ECO:0000313" key="3">
    <source>
        <dbReference type="Proteomes" id="UP000799118"/>
    </source>
</evidence>
<sequence length="341" mass="35336">MAEIQITSLFVSSPPFPTDLPSDDGRFASMCSISSSILFSQRKTTSDEGYAASNATTDEGSGSGKRLAPNGKALFKARTLPSTHERPDIVPLLGNLRRKLANTFANVSGHKRAETIAVASTAAPTIAPRLTKVAALRLGVALPPPPTVRKQPSGSFEGVPGHKDQTKDNAPPTSFMFRGPSEPKLPGGRSNSRLSVNESSTSSNAKPSRPSSAASSRPSARPPSVTRQSLAPAPARASTSSRTNSNANAATNGRPTSSAKGTPSASAARSPAPEVAEKPKLTRRPSSVSLPLSIAPRTNNSAALRAAKKEQEAAATAALAAKQQRRASRPPPSSMPKGLLV</sequence>
<dbReference type="OrthoDB" id="2162449at2759"/>
<feature type="region of interest" description="Disordered" evidence="1">
    <location>
        <begin position="42"/>
        <end position="69"/>
    </location>
</feature>
<dbReference type="EMBL" id="ML769538">
    <property type="protein sequence ID" value="KAE9395069.1"/>
    <property type="molecule type" value="Genomic_DNA"/>
</dbReference>
<evidence type="ECO:0000256" key="1">
    <source>
        <dbReference type="SAM" id="MobiDB-lite"/>
    </source>
</evidence>
<keyword evidence="3" id="KW-1185">Reference proteome</keyword>
<accession>A0A6A4H9W0</accession>
<feature type="compositionally biased region" description="Low complexity" evidence="1">
    <location>
        <begin position="231"/>
        <end position="252"/>
    </location>
</feature>
<dbReference type="Proteomes" id="UP000799118">
    <property type="component" value="Unassembled WGS sequence"/>
</dbReference>
<feature type="compositionally biased region" description="Polar residues" evidence="1">
    <location>
        <begin position="284"/>
        <end position="301"/>
    </location>
</feature>
<reference evidence="2" key="1">
    <citation type="journal article" date="2019" name="Environ. Microbiol.">
        <title>Fungal ecological strategies reflected in gene transcription - a case study of two litter decomposers.</title>
        <authorList>
            <person name="Barbi F."/>
            <person name="Kohler A."/>
            <person name="Barry K."/>
            <person name="Baskaran P."/>
            <person name="Daum C."/>
            <person name="Fauchery L."/>
            <person name="Ihrmark K."/>
            <person name="Kuo A."/>
            <person name="LaButti K."/>
            <person name="Lipzen A."/>
            <person name="Morin E."/>
            <person name="Grigoriev I.V."/>
            <person name="Henrissat B."/>
            <person name="Lindahl B."/>
            <person name="Martin F."/>
        </authorList>
    </citation>
    <scope>NUCLEOTIDE SEQUENCE</scope>
    <source>
        <strain evidence="2">JB14</strain>
    </source>
</reference>
<protein>
    <submittedName>
        <fullName evidence="2">Uncharacterized protein</fullName>
    </submittedName>
</protein>
<proteinExistence type="predicted"/>